<evidence type="ECO:0000313" key="8">
    <source>
        <dbReference type="EMBL" id="EGN57884.1"/>
    </source>
</evidence>
<comment type="cofactor">
    <cofactor evidence="1">
        <name>[4Fe-4S] cluster</name>
        <dbReference type="ChEBI" id="CHEBI:49883"/>
    </cofactor>
</comment>
<name>F8NAX6_9BACT</name>
<dbReference type="InterPro" id="IPR013785">
    <property type="entry name" value="Aldolase_TIM"/>
</dbReference>
<accession>F8NAX6</accession>
<dbReference type="PANTHER" id="PTHR43787">
    <property type="entry name" value="FEMO COFACTOR BIOSYNTHESIS PROTEIN NIFB-RELATED"/>
    <property type="match status" value="1"/>
</dbReference>
<dbReference type="OrthoDB" id="9808591at2"/>
<dbReference type="SFLD" id="SFLDS00029">
    <property type="entry name" value="Radical_SAM"/>
    <property type="match status" value="1"/>
</dbReference>
<dbReference type="GO" id="GO:0046872">
    <property type="term" value="F:metal ion binding"/>
    <property type="evidence" value="ECO:0007669"/>
    <property type="project" value="UniProtKB-KW"/>
</dbReference>
<dbReference type="STRING" id="688246.Premu_2527"/>
<dbReference type="SMART" id="SM00729">
    <property type="entry name" value="Elp3"/>
    <property type="match status" value="1"/>
</dbReference>
<keyword evidence="5" id="KW-0408">Iron</keyword>
<dbReference type="EMBL" id="GL945017">
    <property type="protein sequence ID" value="EGN57884.1"/>
    <property type="molecule type" value="Genomic_DNA"/>
</dbReference>
<dbReference type="GO" id="GO:0051539">
    <property type="term" value="F:4 iron, 4 sulfur cluster binding"/>
    <property type="evidence" value="ECO:0007669"/>
    <property type="project" value="UniProtKB-KW"/>
</dbReference>
<dbReference type="GO" id="GO:0003824">
    <property type="term" value="F:catalytic activity"/>
    <property type="evidence" value="ECO:0007669"/>
    <property type="project" value="InterPro"/>
</dbReference>
<dbReference type="PANTHER" id="PTHR43787:SF3">
    <property type="entry name" value="ARYLSULFATASE REGULATORY PROTEIN"/>
    <property type="match status" value="1"/>
</dbReference>
<evidence type="ECO:0000256" key="6">
    <source>
        <dbReference type="ARBA" id="ARBA00023014"/>
    </source>
</evidence>
<feature type="domain" description="Radical SAM core" evidence="7">
    <location>
        <begin position="90"/>
        <end position="341"/>
    </location>
</feature>
<protein>
    <submittedName>
        <fullName evidence="8">Radical SAM domain protein</fullName>
    </submittedName>
</protein>
<dbReference type="AlphaFoldDB" id="F8NAX6"/>
<evidence type="ECO:0000256" key="2">
    <source>
        <dbReference type="ARBA" id="ARBA00022485"/>
    </source>
</evidence>
<dbReference type="SUPFAM" id="SSF102114">
    <property type="entry name" value="Radical SAM enzymes"/>
    <property type="match status" value="1"/>
</dbReference>
<dbReference type="Pfam" id="PF04055">
    <property type="entry name" value="Radical_SAM"/>
    <property type="match status" value="1"/>
</dbReference>
<dbReference type="InterPro" id="IPR023885">
    <property type="entry name" value="4Fe4S-binding_SPASM_dom"/>
</dbReference>
<evidence type="ECO:0000256" key="1">
    <source>
        <dbReference type="ARBA" id="ARBA00001966"/>
    </source>
</evidence>
<keyword evidence="4" id="KW-0479">Metal-binding</keyword>
<keyword evidence="6" id="KW-0411">Iron-sulfur</keyword>
<keyword evidence="9" id="KW-1185">Reference proteome</keyword>
<dbReference type="RefSeq" id="WP_007575739.1">
    <property type="nucleotide sequence ID" value="NZ_BPTS01000002.1"/>
</dbReference>
<keyword evidence="3" id="KW-0949">S-adenosyl-L-methionine</keyword>
<dbReference type="SFLD" id="SFLDG01067">
    <property type="entry name" value="SPASM/twitch_domain_containing"/>
    <property type="match status" value="1"/>
</dbReference>
<sequence>MDKFYVSRFCKILSVKGFHNAFLYISTNNSLHKISNDLAALLLDCTNNPDKIIDMPKDVIDNLQSLGAITTLNKEEDYLRRIKMDYLLESFSNSKLILTLAPTSQCNFNCPYCFEENKPICKMSEQTISNIVKFIAKYENLKQLYLTWYGGEPLLALNIIQDILYKIRSNFPNSQIAHHFLVTNGYLINEKVIDLFRTFPLDSIQITLDGIRSRHNRLRKLKRNNSGTYDRIIRNIGIVLEALPNTNISIRVNLDKDNVNDFPTIRKKIIEKWGKHHNLFVYPGILRIEDKENRCMGCQSLLHSDIRELFYNLGDSVNFYPILQGKGCSATHLNSFLIGPRGEMYKCWNELGDESKVIGNVADNDFSNKELIRKYMLAANCFEDSLCKKCSILPICMGGCAYYRLKNLFENGNFDICSLYKDPGVLEKCISLHIESLCNSCHTGI</sequence>
<proteinExistence type="predicted"/>
<evidence type="ECO:0000259" key="7">
    <source>
        <dbReference type="PROSITE" id="PS51918"/>
    </source>
</evidence>
<dbReference type="NCBIfam" id="TIGR04085">
    <property type="entry name" value="rSAM_more_4Fe4S"/>
    <property type="match status" value="1"/>
</dbReference>
<dbReference type="HOGENOM" id="CLU_009273_3_1_10"/>
<dbReference type="InterPro" id="IPR058240">
    <property type="entry name" value="rSAM_sf"/>
</dbReference>
<dbReference type="Proteomes" id="UP000002772">
    <property type="component" value="Unassembled WGS sequence"/>
</dbReference>
<organism evidence="8 9">
    <name type="scientific">Hallella multisaccharivorax DSM 17128</name>
    <dbReference type="NCBI Taxonomy" id="688246"/>
    <lineage>
        <taxon>Bacteria</taxon>
        <taxon>Pseudomonadati</taxon>
        <taxon>Bacteroidota</taxon>
        <taxon>Bacteroidia</taxon>
        <taxon>Bacteroidales</taxon>
        <taxon>Prevotellaceae</taxon>
        <taxon>Hallella</taxon>
    </lineage>
</organism>
<dbReference type="Gene3D" id="3.20.20.70">
    <property type="entry name" value="Aldolase class I"/>
    <property type="match status" value="1"/>
</dbReference>
<keyword evidence="2" id="KW-0004">4Fe-4S</keyword>
<reference evidence="9" key="1">
    <citation type="journal article" date="2011" name="Stand. Genomic Sci.">
        <title>Non-contiguous finished genome sequence of the opportunistic oral pathogen Prevotella multisaccharivorax type strain (PPPA20).</title>
        <authorList>
            <person name="Pati A."/>
            <person name="Gronow S."/>
            <person name="Lu M."/>
            <person name="Lapidus A."/>
            <person name="Nolan M."/>
            <person name="Lucas S."/>
            <person name="Hammon N."/>
            <person name="Deshpande S."/>
            <person name="Cheng J.F."/>
            <person name="Tapia R."/>
            <person name="Han C."/>
            <person name="Goodwin L."/>
            <person name="Pitluck S."/>
            <person name="Liolios K."/>
            <person name="Pagani I."/>
            <person name="Mavromatis K."/>
            <person name="Mikhailova N."/>
            <person name="Huntemann M."/>
            <person name="Chen A."/>
            <person name="Palaniappan K."/>
            <person name="Land M."/>
            <person name="Hauser L."/>
            <person name="Detter J.C."/>
            <person name="Brambilla E.M."/>
            <person name="Rohde M."/>
            <person name="Goker M."/>
            <person name="Woyke T."/>
            <person name="Bristow J."/>
            <person name="Eisen J.A."/>
            <person name="Markowitz V."/>
            <person name="Hugenholtz P."/>
            <person name="Kyrpides N.C."/>
            <person name="Klenk H.P."/>
            <person name="Ivanova N."/>
        </authorList>
    </citation>
    <scope>NUCLEOTIDE SEQUENCE [LARGE SCALE GENOMIC DNA]</scope>
    <source>
        <strain evidence="9">DSM 17128</strain>
    </source>
</reference>
<evidence type="ECO:0000256" key="3">
    <source>
        <dbReference type="ARBA" id="ARBA00022691"/>
    </source>
</evidence>
<dbReference type="InterPro" id="IPR006638">
    <property type="entry name" value="Elp3/MiaA/NifB-like_rSAM"/>
</dbReference>
<evidence type="ECO:0000313" key="9">
    <source>
        <dbReference type="Proteomes" id="UP000002772"/>
    </source>
</evidence>
<dbReference type="PROSITE" id="PS51918">
    <property type="entry name" value="RADICAL_SAM"/>
    <property type="match status" value="1"/>
</dbReference>
<gene>
    <name evidence="8" type="ORF">Premu_2527</name>
</gene>
<dbReference type="CDD" id="cd01335">
    <property type="entry name" value="Radical_SAM"/>
    <property type="match status" value="1"/>
</dbReference>
<dbReference type="UniPathway" id="UPA00782"/>
<dbReference type="eggNOG" id="COG0641">
    <property type="taxonomic scope" value="Bacteria"/>
</dbReference>
<dbReference type="InterPro" id="IPR007197">
    <property type="entry name" value="rSAM"/>
</dbReference>
<evidence type="ECO:0000256" key="5">
    <source>
        <dbReference type="ARBA" id="ARBA00023004"/>
    </source>
</evidence>
<evidence type="ECO:0000256" key="4">
    <source>
        <dbReference type="ARBA" id="ARBA00022723"/>
    </source>
</evidence>